<dbReference type="Proteomes" id="UP000807025">
    <property type="component" value="Unassembled WGS sequence"/>
</dbReference>
<comment type="caution">
    <text evidence="1">The sequence shown here is derived from an EMBL/GenBank/DDBJ whole genome shotgun (WGS) entry which is preliminary data.</text>
</comment>
<dbReference type="AlphaFoldDB" id="A0A9P5ZJY1"/>
<proteinExistence type="predicted"/>
<gene>
    <name evidence="1" type="ORF">BDN71DRAFT_1401272</name>
</gene>
<reference evidence="1" key="1">
    <citation type="submission" date="2020-11" db="EMBL/GenBank/DDBJ databases">
        <authorList>
            <consortium name="DOE Joint Genome Institute"/>
            <person name="Ahrendt S."/>
            <person name="Riley R."/>
            <person name="Andreopoulos W."/>
            <person name="Labutti K."/>
            <person name="Pangilinan J."/>
            <person name="Ruiz-Duenas F.J."/>
            <person name="Barrasa J.M."/>
            <person name="Sanchez-Garcia M."/>
            <person name="Camarero S."/>
            <person name="Miyauchi S."/>
            <person name="Serrano A."/>
            <person name="Linde D."/>
            <person name="Babiker R."/>
            <person name="Drula E."/>
            <person name="Ayuso-Fernandez I."/>
            <person name="Pacheco R."/>
            <person name="Padilla G."/>
            <person name="Ferreira P."/>
            <person name="Barriuso J."/>
            <person name="Kellner H."/>
            <person name="Castanera R."/>
            <person name="Alfaro M."/>
            <person name="Ramirez L."/>
            <person name="Pisabarro A.G."/>
            <person name="Kuo A."/>
            <person name="Tritt A."/>
            <person name="Lipzen A."/>
            <person name="He G."/>
            <person name="Yan M."/>
            <person name="Ng V."/>
            <person name="Cullen D."/>
            <person name="Martin F."/>
            <person name="Rosso M.-N."/>
            <person name="Henrissat B."/>
            <person name="Hibbett D."/>
            <person name="Martinez A.T."/>
            <person name="Grigoriev I.V."/>
        </authorList>
    </citation>
    <scope>NUCLEOTIDE SEQUENCE</scope>
    <source>
        <strain evidence="1">ATCC 90797</strain>
    </source>
</reference>
<feature type="non-terminal residue" evidence="1">
    <location>
        <position position="1"/>
    </location>
</feature>
<protein>
    <recommendedName>
        <fullName evidence="3">Expansin-like EG45 domain-containing protein</fullName>
    </recommendedName>
</protein>
<sequence length="154" mass="16315">SFLKYGTQCGVACPGFLPTNSQGNSIFASAMSDLSPLWIGARCQSSVDANKCNGRGACNDCIGSACPDEQQYGHYFNIRCTGSLDGETEGACSGNTVKVKTIDACPATHPANYCKIAAFGGARYHSLNLGQLADTDMFATVEYQSARGLRSEWC</sequence>
<dbReference type="EMBL" id="MU154664">
    <property type="protein sequence ID" value="KAF9489657.1"/>
    <property type="molecule type" value="Genomic_DNA"/>
</dbReference>
<evidence type="ECO:0000313" key="2">
    <source>
        <dbReference type="Proteomes" id="UP000807025"/>
    </source>
</evidence>
<dbReference type="OrthoDB" id="623670at2759"/>
<organism evidence="1 2">
    <name type="scientific">Pleurotus eryngii</name>
    <name type="common">Boletus of the steppes</name>
    <dbReference type="NCBI Taxonomy" id="5323"/>
    <lineage>
        <taxon>Eukaryota</taxon>
        <taxon>Fungi</taxon>
        <taxon>Dikarya</taxon>
        <taxon>Basidiomycota</taxon>
        <taxon>Agaricomycotina</taxon>
        <taxon>Agaricomycetes</taxon>
        <taxon>Agaricomycetidae</taxon>
        <taxon>Agaricales</taxon>
        <taxon>Pleurotineae</taxon>
        <taxon>Pleurotaceae</taxon>
        <taxon>Pleurotus</taxon>
    </lineage>
</organism>
<keyword evidence="2" id="KW-1185">Reference proteome</keyword>
<accession>A0A9P5ZJY1</accession>
<evidence type="ECO:0008006" key="3">
    <source>
        <dbReference type="Google" id="ProtNLM"/>
    </source>
</evidence>
<evidence type="ECO:0000313" key="1">
    <source>
        <dbReference type="EMBL" id="KAF9489657.1"/>
    </source>
</evidence>
<name>A0A9P5ZJY1_PLEER</name>